<feature type="region of interest" description="Disordered" evidence="1">
    <location>
        <begin position="1"/>
        <end position="174"/>
    </location>
</feature>
<evidence type="ECO:0000313" key="2">
    <source>
        <dbReference type="EMBL" id="SPC85058.1"/>
    </source>
</evidence>
<feature type="compositionally biased region" description="Basic and acidic residues" evidence="1">
    <location>
        <begin position="138"/>
        <end position="150"/>
    </location>
</feature>
<accession>A0A2N9FD54</accession>
<reference evidence="2" key="1">
    <citation type="submission" date="2018-02" db="EMBL/GenBank/DDBJ databases">
        <authorList>
            <person name="Cohen D.B."/>
            <person name="Kent A.D."/>
        </authorList>
    </citation>
    <scope>NUCLEOTIDE SEQUENCE</scope>
</reference>
<organism evidence="2">
    <name type="scientific">Fagus sylvatica</name>
    <name type="common">Beechnut</name>
    <dbReference type="NCBI Taxonomy" id="28930"/>
    <lineage>
        <taxon>Eukaryota</taxon>
        <taxon>Viridiplantae</taxon>
        <taxon>Streptophyta</taxon>
        <taxon>Embryophyta</taxon>
        <taxon>Tracheophyta</taxon>
        <taxon>Spermatophyta</taxon>
        <taxon>Magnoliopsida</taxon>
        <taxon>eudicotyledons</taxon>
        <taxon>Gunneridae</taxon>
        <taxon>Pentapetalae</taxon>
        <taxon>rosids</taxon>
        <taxon>fabids</taxon>
        <taxon>Fagales</taxon>
        <taxon>Fagaceae</taxon>
        <taxon>Fagus</taxon>
    </lineage>
</organism>
<evidence type="ECO:0000256" key="1">
    <source>
        <dbReference type="SAM" id="MobiDB-lite"/>
    </source>
</evidence>
<feature type="compositionally biased region" description="Polar residues" evidence="1">
    <location>
        <begin position="103"/>
        <end position="113"/>
    </location>
</feature>
<protein>
    <submittedName>
        <fullName evidence="2">Uncharacterized protein</fullName>
    </submittedName>
</protein>
<dbReference type="EMBL" id="OIVN01000754">
    <property type="protein sequence ID" value="SPC85058.1"/>
    <property type="molecule type" value="Genomic_DNA"/>
</dbReference>
<name>A0A2N9FD54_FAGSY</name>
<dbReference type="AlphaFoldDB" id="A0A2N9FD54"/>
<proteinExistence type="predicted"/>
<feature type="compositionally biased region" description="Gly residues" evidence="1">
    <location>
        <begin position="155"/>
        <end position="169"/>
    </location>
</feature>
<sequence length="239" mass="25864">MTRGKRSTAASAKAQKMWKRAGPPHHPVVHGELSSGPQQTQSPKKRSAAAPAAANDEGSDEEDEARLKRLRNLPWPPKSVPSEAGNDEKPAGAYFKSSRKYKANSSPRDTSPDPQYLGATTMPPKRSTRQNSVANSHAEVESQGHSHAMGETHAQGGGQTHTQGGGQTHGGENPLRWWDKLMVAEQVLGGGEIPVGGPQQMALMFEMIKGMQQNQAELAESLRQLREANDQQRGPPEQE</sequence>
<gene>
    <name evidence="2" type="ORF">FSB_LOCUS12940</name>
</gene>